<dbReference type="InterPro" id="IPR023179">
    <property type="entry name" value="GTP-bd_ortho_bundle_sf"/>
</dbReference>
<protein>
    <recommendedName>
        <fullName evidence="3 7">Nucleolar GTP-binding protein 2</fullName>
    </recommendedName>
</protein>
<evidence type="ECO:0000256" key="4">
    <source>
        <dbReference type="ARBA" id="ARBA00022741"/>
    </source>
</evidence>
<dbReference type="AlphaFoldDB" id="A0AAD5XRX3"/>
<dbReference type="InterPro" id="IPR030378">
    <property type="entry name" value="G_CP_dom"/>
</dbReference>
<comment type="subcellular location">
    <subcellularLocation>
        <location evidence="2 7">Nucleus</location>
        <location evidence="2 7">Nucleolus</location>
    </subcellularLocation>
</comment>
<accession>A0AAD5XRX3</accession>
<dbReference type="FunFam" id="3.40.50.300:FF:000559">
    <property type="entry name" value="Nuclear/nucleolar GTPase 2"/>
    <property type="match status" value="1"/>
</dbReference>
<dbReference type="Pfam" id="PF01926">
    <property type="entry name" value="MMR_HSR1"/>
    <property type="match status" value="1"/>
</dbReference>
<gene>
    <name evidence="9" type="primary">NOG2</name>
    <name evidence="9" type="ORF">HK099_001752</name>
</gene>
<evidence type="ECO:0000256" key="2">
    <source>
        <dbReference type="ARBA" id="ARBA00004604"/>
    </source>
</evidence>
<dbReference type="InterPro" id="IPR050755">
    <property type="entry name" value="TRAFAC_YlqF/YawG_RiboMat"/>
</dbReference>
<dbReference type="InterPro" id="IPR006073">
    <property type="entry name" value="GTP-bd"/>
</dbReference>
<keyword evidence="5 7" id="KW-0342">GTP-binding</keyword>
<dbReference type="PROSITE" id="PS51721">
    <property type="entry name" value="G_CP"/>
    <property type="match status" value="1"/>
</dbReference>
<dbReference type="SUPFAM" id="SSF52540">
    <property type="entry name" value="P-loop containing nucleoside triphosphate hydrolases"/>
    <property type="match status" value="1"/>
</dbReference>
<dbReference type="PANTHER" id="PTHR11089:SF9">
    <property type="entry name" value="NUCLEOLAR GTP-BINDING PROTEIN 2"/>
    <property type="match status" value="1"/>
</dbReference>
<name>A0AAD5XRX3_9FUNG</name>
<evidence type="ECO:0000259" key="8">
    <source>
        <dbReference type="PROSITE" id="PS51721"/>
    </source>
</evidence>
<dbReference type="Pfam" id="PF08153">
    <property type="entry name" value="NGP1NT"/>
    <property type="match status" value="1"/>
</dbReference>
<evidence type="ECO:0000256" key="5">
    <source>
        <dbReference type="ARBA" id="ARBA00023134"/>
    </source>
</evidence>
<keyword evidence="6 7" id="KW-0539">Nucleus</keyword>
<dbReference type="GO" id="GO:0005525">
    <property type="term" value="F:GTP binding"/>
    <property type="evidence" value="ECO:0007669"/>
    <property type="project" value="UniProtKB-KW"/>
</dbReference>
<dbReference type="FunFam" id="1.10.1580.10:FF:000001">
    <property type="entry name" value="Nucleolar GTP-binding protein 2"/>
    <property type="match status" value="1"/>
</dbReference>
<dbReference type="InterPro" id="IPR024929">
    <property type="entry name" value="GNL2_CP_dom"/>
</dbReference>
<dbReference type="CDD" id="cd01858">
    <property type="entry name" value="NGP_1"/>
    <property type="match status" value="1"/>
</dbReference>
<dbReference type="PRINTS" id="PR00326">
    <property type="entry name" value="GTP1OBG"/>
</dbReference>
<dbReference type="Proteomes" id="UP001211065">
    <property type="component" value="Unassembled WGS sequence"/>
</dbReference>
<evidence type="ECO:0000256" key="7">
    <source>
        <dbReference type="RuleBase" id="RU364023"/>
    </source>
</evidence>
<evidence type="ECO:0000256" key="3">
    <source>
        <dbReference type="ARBA" id="ARBA00022127"/>
    </source>
</evidence>
<dbReference type="EMBL" id="JADGJW010001527">
    <property type="protein sequence ID" value="KAJ3202742.1"/>
    <property type="molecule type" value="Genomic_DNA"/>
</dbReference>
<evidence type="ECO:0000313" key="9">
    <source>
        <dbReference type="EMBL" id="KAJ3202742.1"/>
    </source>
</evidence>
<dbReference type="Gene3D" id="3.40.50.300">
    <property type="entry name" value="P-loop containing nucleotide triphosphate hydrolases"/>
    <property type="match status" value="1"/>
</dbReference>
<feature type="domain" description="CP-type G" evidence="8">
    <location>
        <begin position="168"/>
        <end position="329"/>
    </location>
</feature>
<evidence type="ECO:0000313" key="10">
    <source>
        <dbReference type="Proteomes" id="UP001211065"/>
    </source>
</evidence>
<proteinExistence type="inferred from homology"/>
<dbReference type="Gene3D" id="1.10.1580.10">
    <property type="match status" value="1"/>
</dbReference>
<evidence type="ECO:0000256" key="6">
    <source>
        <dbReference type="ARBA" id="ARBA00023242"/>
    </source>
</evidence>
<organism evidence="9 10">
    <name type="scientific">Clydaea vesicula</name>
    <dbReference type="NCBI Taxonomy" id="447962"/>
    <lineage>
        <taxon>Eukaryota</taxon>
        <taxon>Fungi</taxon>
        <taxon>Fungi incertae sedis</taxon>
        <taxon>Chytridiomycota</taxon>
        <taxon>Chytridiomycota incertae sedis</taxon>
        <taxon>Chytridiomycetes</taxon>
        <taxon>Lobulomycetales</taxon>
        <taxon>Lobulomycetaceae</taxon>
        <taxon>Clydaea</taxon>
    </lineage>
</organism>
<dbReference type="InterPro" id="IPR027417">
    <property type="entry name" value="P-loop_NTPase"/>
</dbReference>
<comment type="similarity">
    <text evidence="7">Belongs to the TRAFAC class YlqF/YawG GTPase family. NOG2 subfamily.</text>
</comment>
<keyword evidence="4 7" id="KW-0547">Nucleotide-binding</keyword>
<reference evidence="9" key="1">
    <citation type="submission" date="2020-05" db="EMBL/GenBank/DDBJ databases">
        <title>Phylogenomic resolution of chytrid fungi.</title>
        <authorList>
            <person name="Stajich J.E."/>
            <person name="Amses K."/>
            <person name="Simmons R."/>
            <person name="Seto K."/>
            <person name="Myers J."/>
            <person name="Bonds A."/>
            <person name="Quandt C.A."/>
            <person name="Barry K."/>
            <person name="Liu P."/>
            <person name="Grigoriev I."/>
            <person name="Longcore J.E."/>
            <person name="James T.Y."/>
        </authorList>
    </citation>
    <scope>NUCLEOTIDE SEQUENCE</scope>
    <source>
        <strain evidence="9">JEL0476</strain>
    </source>
</reference>
<dbReference type="GO" id="GO:0005730">
    <property type="term" value="C:nucleolus"/>
    <property type="evidence" value="ECO:0007669"/>
    <property type="project" value="UniProtKB-SubCell"/>
</dbReference>
<comment type="function">
    <text evidence="1 7">GTPase that associates with pre-60S ribosomal subunits in the nucleolus and is required for their nuclear export and maturation.</text>
</comment>
<sequence>MYRGGKAVRNKEGVIVKEAIFQTKLKSGTVARVQSDKRWFGNTRTIGQKELESFREAMSVKKDDAYTVLLRANKLPMSLLADHNKVSKMNMLEVDPFKNTFGPKAQRKKPKVACSSMEELNVLSDAKLETYSLDKDPSLLKNKEQLDLAANVEVQDKRLQAGQSKRIWNELYKVIDSSDIILHVLDARDPLGTRCKNVENYIKKEASHKHLIFVINKCDLVPTWVTAKWVKYLSQFHPTLAFHASINNSFGKGSLITLLRQFSKLHQDKKQISVGFVGYPNTGKSSIINTLRAEKVCNVAPVPGETKVWQYITLMKRIYLIDCPGVVYPSPEESETDVILKGVCRVENLQHPEDYIEEILKRVKKEYMVKTYGIAEWEDEVDFLTQLANVYGKLLKGGEPDLNTVSKMILNDWMRGKIPYFTMPPQEDVTQTEESNNIDEKDLNKIGCEAALKVLKESKKC</sequence>
<dbReference type="InterPro" id="IPR012971">
    <property type="entry name" value="NOG2_N_dom"/>
</dbReference>
<dbReference type="PANTHER" id="PTHR11089">
    <property type="entry name" value="GTP-BINDING PROTEIN-RELATED"/>
    <property type="match status" value="1"/>
</dbReference>
<keyword evidence="10" id="KW-1185">Reference proteome</keyword>
<comment type="caution">
    <text evidence="9">The sequence shown here is derived from an EMBL/GenBank/DDBJ whole genome shotgun (WGS) entry which is preliminary data.</text>
</comment>
<evidence type="ECO:0000256" key="1">
    <source>
        <dbReference type="ARBA" id="ARBA00003892"/>
    </source>
</evidence>